<evidence type="ECO:0000256" key="1">
    <source>
        <dbReference type="ARBA" id="ARBA00008791"/>
    </source>
</evidence>
<evidence type="ECO:0000259" key="2">
    <source>
        <dbReference type="Pfam" id="PF00582"/>
    </source>
</evidence>
<gene>
    <name evidence="3" type="ORF">ACFOFO_08345</name>
</gene>
<dbReference type="EMBL" id="JBHRTP010000023">
    <property type="protein sequence ID" value="MFC3107969.1"/>
    <property type="molecule type" value="Genomic_DNA"/>
</dbReference>
<comment type="similarity">
    <text evidence="1">Belongs to the universal stress protein A family.</text>
</comment>
<accession>A0ABV7F1G7</accession>
<dbReference type="RefSeq" id="WP_390331331.1">
    <property type="nucleotide sequence ID" value="NZ_JBHRTP010000023.1"/>
</dbReference>
<dbReference type="PANTHER" id="PTHR46268">
    <property type="entry name" value="STRESS RESPONSE PROTEIN NHAX"/>
    <property type="match status" value="1"/>
</dbReference>
<dbReference type="PANTHER" id="PTHR46268:SF6">
    <property type="entry name" value="UNIVERSAL STRESS PROTEIN UP12"/>
    <property type="match status" value="1"/>
</dbReference>
<evidence type="ECO:0000313" key="4">
    <source>
        <dbReference type="Proteomes" id="UP001595530"/>
    </source>
</evidence>
<dbReference type="InterPro" id="IPR014729">
    <property type="entry name" value="Rossmann-like_a/b/a_fold"/>
</dbReference>
<organism evidence="3 4">
    <name type="scientific">Undibacterium arcticum</name>
    <dbReference type="NCBI Taxonomy" id="1762892"/>
    <lineage>
        <taxon>Bacteria</taxon>
        <taxon>Pseudomonadati</taxon>
        <taxon>Pseudomonadota</taxon>
        <taxon>Betaproteobacteria</taxon>
        <taxon>Burkholderiales</taxon>
        <taxon>Oxalobacteraceae</taxon>
        <taxon>Undibacterium</taxon>
    </lineage>
</organism>
<reference evidence="4" key="1">
    <citation type="journal article" date="2019" name="Int. J. Syst. Evol. Microbiol.">
        <title>The Global Catalogue of Microorganisms (GCM) 10K type strain sequencing project: providing services to taxonomists for standard genome sequencing and annotation.</title>
        <authorList>
            <consortium name="The Broad Institute Genomics Platform"/>
            <consortium name="The Broad Institute Genome Sequencing Center for Infectious Disease"/>
            <person name="Wu L."/>
            <person name="Ma J."/>
        </authorList>
    </citation>
    <scope>NUCLEOTIDE SEQUENCE [LARGE SCALE GENOMIC DNA]</scope>
    <source>
        <strain evidence="4">KCTC 42986</strain>
    </source>
</reference>
<dbReference type="CDD" id="cd00293">
    <property type="entry name" value="USP-like"/>
    <property type="match status" value="1"/>
</dbReference>
<sequence length="157" mass="16796">MFSKILIPTDGSVIANAAARKGVEFAKQVGAEVIALFVAPNYQYPVYVEIVPPSYPNEEEYKASIKRTGETFIKAIADMAAANGVKFSSHSMFSDTTALCIVQAAQEHGCDMIFMGSHGRSGWGQLLLGSVTAKVLSACHIPVLVYRLQAEPGDKAA</sequence>
<dbReference type="InterPro" id="IPR006015">
    <property type="entry name" value="Universal_stress_UspA"/>
</dbReference>
<name>A0ABV7F1G7_9BURK</name>
<dbReference type="InterPro" id="IPR006016">
    <property type="entry name" value="UspA"/>
</dbReference>
<feature type="domain" description="UspA" evidence="2">
    <location>
        <begin position="1"/>
        <end position="147"/>
    </location>
</feature>
<dbReference type="SUPFAM" id="SSF52402">
    <property type="entry name" value="Adenine nucleotide alpha hydrolases-like"/>
    <property type="match status" value="1"/>
</dbReference>
<evidence type="ECO:0000313" key="3">
    <source>
        <dbReference type="EMBL" id="MFC3107969.1"/>
    </source>
</evidence>
<dbReference type="PRINTS" id="PR01438">
    <property type="entry name" value="UNVRSLSTRESS"/>
</dbReference>
<dbReference type="Gene3D" id="3.40.50.620">
    <property type="entry name" value="HUPs"/>
    <property type="match status" value="1"/>
</dbReference>
<comment type="caution">
    <text evidence="3">The sequence shown here is derived from an EMBL/GenBank/DDBJ whole genome shotgun (WGS) entry which is preliminary data.</text>
</comment>
<dbReference type="Proteomes" id="UP001595530">
    <property type="component" value="Unassembled WGS sequence"/>
</dbReference>
<protein>
    <submittedName>
        <fullName evidence="3">Universal stress protein</fullName>
    </submittedName>
</protein>
<keyword evidence="4" id="KW-1185">Reference proteome</keyword>
<proteinExistence type="inferred from homology"/>
<dbReference type="Pfam" id="PF00582">
    <property type="entry name" value="Usp"/>
    <property type="match status" value="1"/>
</dbReference>